<dbReference type="EMBL" id="LAZR01031035">
    <property type="protein sequence ID" value="KKL54897.1"/>
    <property type="molecule type" value="Genomic_DNA"/>
</dbReference>
<sequence>MATKEYRCKDFEGCPETNCPAFSPHSHEPDALILNSELALLGLILVYGFWTWLKGR</sequence>
<evidence type="ECO:0000256" key="1">
    <source>
        <dbReference type="SAM" id="Phobius"/>
    </source>
</evidence>
<feature type="transmembrane region" description="Helical" evidence="1">
    <location>
        <begin position="32"/>
        <end position="53"/>
    </location>
</feature>
<reference evidence="2" key="1">
    <citation type="journal article" date="2015" name="Nature">
        <title>Complex archaea that bridge the gap between prokaryotes and eukaryotes.</title>
        <authorList>
            <person name="Spang A."/>
            <person name="Saw J.H."/>
            <person name="Jorgensen S.L."/>
            <person name="Zaremba-Niedzwiedzka K."/>
            <person name="Martijn J."/>
            <person name="Lind A.E."/>
            <person name="van Eijk R."/>
            <person name="Schleper C."/>
            <person name="Guy L."/>
            <person name="Ettema T.J."/>
        </authorList>
    </citation>
    <scope>NUCLEOTIDE SEQUENCE</scope>
</reference>
<proteinExistence type="predicted"/>
<keyword evidence="1" id="KW-0472">Membrane</keyword>
<organism evidence="2">
    <name type="scientific">marine sediment metagenome</name>
    <dbReference type="NCBI Taxonomy" id="412755"/>
    <lineage>
        <taxon>unclassified sequences</taxon>
        <taxon>metagenomes</taxon>
        <taxon>ecological metagenomes</taxon>
    </lineage>
</organism>
<comment type="caution">
    <text evidence="2">The sequence shown here is derived from an EMBL/GenBank/DDBJ whole genome shotgun (WGS) entry which is preliminary data.</text>
</comment>
<name>A0A0F9FUT4_9ZZZZ</name>
<keyword evidence="1" id="KW-0812">Transmembrane</keyword>
<protein>
    <submittedName>
        <fullName evidence="2">Uncharacterized protein</fullName>
    </submittedName>
</protein>
<dbReference type="AlphaFoldDB" id="A0A0F9FUT4"/>
<accession>A0A0F9FUT4</accession>
<evidence type="ECO:0000313" key="2">
    <source>
        <dbReference type="EMBL" id="KKL54897.1"/>
    </source>
</evidence>
<keyword evidence="1" id="KW-1133">Transmembrane helix</keyword>
<gene>
    <name evidence="2" type="ORF">LCGC14_2260800</name>
</gene>